<evidence type="ECO:0000313" key="3">
    <source>
        <dbReference type="Proteomes" id="UP000696280"/>
    </source>
</evidence>
<name>A0A9N9PNP8_9HELO</name>
<evidence type="ECO:0000256" key="1">
    <source>
        <dbReference type="SAM" id="Coils"/>
    </source>
</evidence>
<dbReference type="EMBL" id="CAJVRL010000035">
    <property type="protein sequence ID" value="CAG8950210.1"/>
    <property type="molecule type" value="Genomic_DNA"/>
</dbReference>
<proteinExistence type="predicted"/>
<organism evidence="2 3">
    <name type="scientific">Hymenoscyphus fraxineus</name>
    <dbReference type="NCBI Taxonomy" id="746836"/>
    <lineage>
        <taxon>Eukaryota</taxon>
        <taxon>Fungi</taxon>
        <taxon>Dikarya</taxon>
        <taxon>Ascomycota</taxon>
        <taxon>Pezizomycotina</taxon>
        <taxon>Leotiomycetes</taxon>
        <taxon>Helotiales</taxon>
        <taxon>Helotiaceae</taxon>
        <taxon>Hymenoscyphus</taxon>
    </lineage>
</organism>
<evidence type="ECO:0000313" key="2">
    <source>
        <dbReference type="EMBL" id="CAG8950210.1"/>
    </source>
</evidence>
<dbReference type="SUPFAM" id="SSF57997">
    <property type="entry name" value="Tropomyosin"/>
    <property type="match status" value="1"/>
</dbReference>
<keyword evidence="3" id="KW-1185">Reference proteome</keyword>
<dbReference type="Proteomes" id="UP000696280">
    <property type="component" value="Unassembled WGS sequence"/>
</dbReference>
<gene>
    <name evidence="2" type="ORF">HYFRA_00008448</name>
</gene>
<feature type="coiled-coil region" evidence="1">
    <location>
        <begin position="249"/>
        <end position="304"/>
    </location>
</feature>
<dbReference type="AlphaFoldDB" id="A0A9N9PNP8"/>
<feature type="coiled-coil region" evidence="1">
    <location>
        <begin position="144"/>
        <end position="206"/>
    </location>
</feature>
<accession>A0A9N9PNP8</accession>
<reference evidence="2" key="1">
    <citation type="submission" date="2021-07" db="EMBL/GenBank/DDBJ databases">
        <authorList>
            <person name="Durling M."/>
        </authorList>
    </citation>
    <scope>NUCLEOTIDE SEQUENCE</scope>
</reference>
<protein>
    <submittedName>
        <fullName evidence="2">Uncharacterized protein</fullName>
    </submittedName>
</protein>
<comment type="caution">
    <text evidence="2">The sequence shown here is derived from an EMBL/GenBank/DDBJ whole genome shotgun (WGS) entry which is preliminary data.</text>
</comment>
<keyword evidence="1" id="KW-0175">Coiled coil</keyword>
<sequence length="561" mass="63665">MGEGTEPKGIHHETNIGGKLGRSDLGMKIWKGVENLLRRVDDLEHQGQLHKEETQNLITVHGNEVKDSIVKSMSFLYTGAMPTSEVNTENSLPQNTFTSASPQTITEAPADCAMSIDIDLTGNDGFNDESTNTQADYQGLPRKRKLEEIEHEESEREIRDLKARIAAMEGMLHAAEIRATSAEKRNTKLMNKLKDMNEDNADLKERCSISDSLLKEARSLASEAQTKQEICESRLEDSDQKNTKLNDHIKSYELLFKKTKGQFEEAEENSIALENELRKTEAKNARLLEKIKSYKELLSKSEESTFKEVMDSSIASDFVDLKNQIQNIVTKFFHLDPDVGHQELQMLPCTILGYAWVLWGSGYNKDKMRKRLRGLLFNYIHKSFFETPSFGLRGDTLDEALADFEKKAASKIDNKALTEWKNRTIEIASSLQNANDKINRFTQEALEDLLPYMHLNPSYECDLYDIAVSDLEGLLLKLLTDANKLAMLLRRSKYNWKILEHNEGEVPSPNEIVVYEVQSSRGVPTEKIDFVISGGLYKITDPKEGKTILLVKEDVVMQTTD</sequence>